<dbReference type="InterPro" id="IPR010095">
    <property type="entry name" value="Cas12f1-like_TNB"/>
</dbReference>
<evidence type="ECO:0000259" key="10">
    <source>
        <dbReference type="Pfam" id="PF12323"/>
    </source>
</evidence>
<dbReference type="Proteomes" id="UP000320806">
    <property type="component" value="Unassembled WGS sequence"/>
</dbReference>
<sequence length="421" mass="47327">MVSTTRAFVFRLRPATRQQVLLRAMLNDHRHLYNAALQERRDAWDTRTKRGITDPKDQFGKIGFAIQSAQLPAIRASDPDQARWSATSQQQTLRRLNKSFADFYRRCREGQTPGYPRFKPEKRWDSVEFRDGDGARWDSVPTGRDDSRRVYLQGVGHIKTSTHRPIRGTVATIRVKRQGDHRAHTRWVVIVTCNNVPLKVLPRTSRVIGIDMATGDNGLAYTSHGDRIDNLQPHKHAAQRLTRLQQQRSKTRRGSMPYRDLTRQLARAHARIARQRYDHHHQVAARLVASYDIICIEGLPVASMTRRAKAKPDPDAPGAFLPNGARAKAGLNRSIRDAGWGQFIAILKDKAACAGRQVIVVNPAYTSQTCVQCQRTDPASRSGKVFYCTGCGHYDDADINAAQTILCVGTGLVPEQPTRAA</sequence>
<keyword evidence="7" id="KW-0233">DNA recombination</keyword>
<dbReference type="PANTHER" id="PTHR30405">
    <property type="entry name" value="TRANSPOSASE"/>
    <property type="match status" value="1"/>
</dbReference>
<evidence type="ECO:0000259" key="8">
    <source>
        <dbReference type="Pfam" id="PF01385"/>
    </source>
</evidence>
<keyword evidence="4" id="KW-0479">Metal-binding</keyword>
<gene>
    <name evidence="11" type="ORF">FB459_1901</name>
</gene>
<dbReference type="InterPro" id="IPR001959">
    <property type="entry name" value="Transposase"/>
</dbReference>
<evidence type="ECO:0000256" key="3">
    <source>
        <dbReference type="ARBA" id="ARBA00022578"/>
    </source>
</evidence>
<dbReference type="GO" id="GO:0006310">
    <property type="term" value="P:DNA recombination"/>
    <property type="evidence" value="ECO:0007669"/>
    <property type="project" value="UniProtKB-KW"/>
</dbReference>
<accession>A0A542EGJ8</accession>
<dbReference type="PANTHER" id="PTHR30405:SF25">
    <property type="entry name" value="RNA-GUIDED DNA ENDONUCLEASE INSQ-RELATED"/>
    <property type="match status" value="1"/>
</dbReference>
<evidence type="ECO:0000259" key="9">
    <source>
        <dbReference type="Pfam" id="PF07282"/>
    </source>
</evidence>
<dbReference type="InterPro" id="IPR021027">
    <property type="entry name" value="Transposase_put_HTH"/>
</dbReference>
<dbReference type="Pfam" id="PF01385">
    <property type="entry name" value="OrfB_IS605"/>
    <property type="match status" value="1"/>
</dbReference>
<dbReference type="AlphaFoldDB" id="A0A542EGJ8"/>
<keyword evidence="5" id="KW-0862">Zinc</keyword>
<dbReference type="RefSeq" id="WP_141928251.1">
    <property type="nucleotide sequence ID" value="NZ_VFMO01000001.1"/>
</dbReference>
<evidence type="ECO:0000256" key="2">
    <source>
        <dbReference type="ARBA" id="ARBA00011044"/>
    </source>
</evidence>
<dbReference type="Pfam" id="PF12323">
    <property type="entry name" value="HTH_OrfB_IS605"/>
    <property type="match status" value="1"/>
</dbReference>
<evidence type="ECO:0000256" key="1">
    <source>
        <dbReference type="ARBA" id="ARBA00008761"/>
    </source>
</evidence>
<keyword evidence="3" id="KW-0815">Transposition</keyword>
<evidence type="ECO:0000256" key="7">
    <source>
        <dbReference type="ARBA" id="ARBA00023172"/>
    </source>
</evidence>
<comment type="caution">
    <text evidence="11">The sequence shown here is derived from an EMBL/GenBank/DDBJ whole genome shotgun (WGS) entry which is preliminary data.</text>
</comment>
<feature type="domain" description="Probable transposase IS891/IS1136/IS1341" evidence="8">
    <location>
        <begin position="202"/>
        <end position="307"/>
    </location>
</feature>
<reference evidence="11 12" key="1">
    <citation type="submission" date="2019-06" db="EMBL/GenBank/DDBJ databases">
        <title>Sequencing the genomes of 1000 actinobacteria strains.</title>
        <authorList>
            <person name="Klenk H.-P."/>
        </authorList>
    </citation>
    <scope>NUCLEOTIDE SEQUENCE [LARGE SCALE GENOMIC DNA]</scope>
    <source>
        <strain evidence="11 12">DSM 19828</strain>
    </source>
</reference>
<feature type="domain" description="Transposase putative helix-turn-helix" evidence="10">
    <location>
        <begin position="1"/>
        <end position="47"/>
    </location>
</feature>
<dbReference type="GO" id="GO:0046872">
    <property type="term" value="F:metal ion binding"/>
    <property type="evidence" value="ECO:0007669"/>
    <property type="project" value="UniProtKB-KW"/>
</dbReference>
<feature type="domain" description="Cas12f1-like TNB" evidence="9">
    <location>
        <begin position="340"/>
        <end position="405"/>
    </location>
</feature>
<name>A0A542EGJ8_9MICO</name>
<comment type="similarity">
    <text evidence="1">In the C-terminal section; belongs to the transposase 35 family.</text>
</comment>
<dbReference type="Pfam" id="PF07282">
    <property type="entry name" value="Cas12f1-like_TNB"/>
    <property type="match status" value="1"/>
</dbReference>
<organism evidence="11 12">
    <name type="scientific">Yimella lutea</name>
    <dbReference type="NCBI Taxonomy" id="587872"/>
    <lineage>
        <taxon>Bacteria</taxon>
        <taxon>Bacillati</taxon>
        <taxon>Actinomycetota</taxon>
        <taxon>Actinomycetes</taxon>
        <taxon>Micrococcales</taxon>
        <taxon>Dermacoccaceae</taxon>
        <taxon>Yimella</taxon>
    </lineage>
</organism>
<dbReference type="OrthoDB" id="6230307at2"/>
<dbReference type="InterPro" id="IPR051399">
    <property type="entry name" value="RNA-guided_DNA_endo/Transpos"/>
</dbReference>
<evidence type="ECO:0000256" key="4">
    <source>
        <dbReference type="ARBA" id="ARBA00022723"/>
    </source>
</evidence>
<comment type="similarity">
    <text evidence="2">In the N-terminal section; belongs to the transposase 2 family.</text>
</comment>
<evidence type="ECO:0000313" key="11">
    <source>
        <dbReference type="EMBL" id="TQJ14440.1"/>
    </source>
</evidence>
<evidence type="ECO:0000256" key="6">
    <source>
        <dbReference type="ARBA" id="ARBA00023125"/>
    </source>
</evidence>
<dbReference type="NCBIfam" id="NF040570">
    <property type="entry name" value="guided_TnpB"/>
    <property type="match status" value="1"/>
</dbReference>
<dbReference type="EMBL" id="VFMO01000001">
    <property type="protein sequence ID" value="TQJ14440.1"/>
    <property type="molecule type" value="Genomic_DNA"/>
</dbReference>
<dbReference type="GO" id="GO:0003677">
    <property type="term" value="F:DNA binding"/>
    <property type="evidence" value="ECO:0007669"/>
    <property type="project" value="UniProtKB-KW"/>
</dbReference>
<evidence type="ECO:0000256" key="5">
    <source>
        <dbReference type="ARBA" id="ARBA00022833"/>
    </source>
</evidence>
<keyword evidence="12" id="KW-1185">Reference proteome</keyword>
<protein>
    <submittedName>
        <fullName evidence="11">Putative transposase</fullName>
    </submittedName>
</protein>
<keyword evidence="6" id="KW-0238">DNA-binding</keyword>
<dbReference type="GO" id="GO:0032196">
    <property type="term" value="P:transposition"/>
    <property type="evidence" value="ECO:0007669"/>
    <property type="project" value="UniProtKB-KW"/>
</dbReference>
<proteinExistence type="inferred from homology"/>
<evidence type="ECO:0000313" key="12">
    <source>
        <dbReference type="Proteomes" id="UP000320806"/>
    </source>
</evidence>